<dbReference type="Proteomes" id="UP001156690">
    <property type="component" value="Unassembled WGS sequence"/>
</dbReference>
<feature type="chain" id="PRO_5043741864" description="Lipoprotein" evidence="1">
    <location>
        <begin position="23"/>
        <end position="160"/>
    </location>
</feature>
<proteinExistence type="predicted"/>
<organism evidence="2 3">
    <name type="scientific">Vibrio penaeicida</name>
    <dbReference type="NCBI Taxonomy" id="104609"/>
    <lineage>
        <taxon>Bacteria</taxon>
        <taxon>Pseudomonadati</taxon>
        <taxon>Pseudomonadota</taxon>
        <taxon>Gammaproteobacteria</taxon>
        <taxon>Vibrionales</taxon>
        <taxon>Vibrionaceae</taxon>
        <taxon>Vibrio</taxon>
    </lineage>
</organism>
<evidence type="ECO:0000313" key="3">
    <source>
        <dbReference type="Proteomes" id="UP001156690"/>
    </source>
</evidence>
<dbReference type="RefSeq" id="WP_126606047.1">
    <property type="nucleotide sequence ID" value="NZ_AP025147.1"/>
</dbReference>
<feature type="signal peptide" evidence="1">
    <location>
        <begin position="1"/>
        <end position="22"/>
    </location>
</feature>
<gene>
    <name evidence="2" type="ORF">GCM10007932_21370</name>
</gene>
<protein>
    <recommendedName>
        <fullName evidence="4">Lipoprotein</fullName>
    </recommendedName>
</protein>
<evidence type="ECO:0008006" key="4">
    <source>
        <dbReference type="Google" id="ProtNLM"/>
    </source>
</evidence>
<evidence type="ECO:0000313" key="2">
    <source>
        <dbReference type="EMBL" id="GLQ72777.1"/>
    </source>
</evidence>
<accession>A0AAV5NR82</accession>
<comment type="caution">
    <text evidence="2">The sequence shown here is derived from an EMBL/GenBank/DDBJ whole genome shotgun (WGS) entry which is preliminary data.</text>
</comment>
<dbReference type="EMBL" id="BSNX01000021">
    <property type="protein sequence ID" value="GLQ72777.1"/>
    <property type="molecule type" value="Genomic_DNA"/>
</dbReference>
<reference evidence="3" key="1">
    <citation type="journal article" date="2019" name="Int. J. Syst. Evol. Microbiol.">
        <title>The Global Catalogue of Microorganisms (GCM) 10K type strain sequencing project: providing services to taxonomists for standard genome sequencing and annotation.</title>
        <authorList>
            <consortium name="The Broad Institute Genomics Platform"/>
            <consortium name="The Broad Institute Genome Sequencing Center for Infectious Disease"/>
            <person name="Wu L."/>
            <person name="Ma J."/>
        </authorList>
    </citation>
    <scope>NUCLEOTIDE SEQUENCE [LARGE SCALE GENOMIC DNA]</scope>
    <source>
        <strain evidence="3">NBRC 15640</strain>
    </source>
</reference>
<dbReference type="AlphaFoldDB" id="A0AAV5NR82"/>
<name>A0AAV5NR82_9VIBR</name>
<sequence>MMNITQNAISVTIAALMLSACGGGDSSSSGSPSPSAPISSSEFKDITVPSGFDWKGSSNQQITFSVVSNMTQVDGVNANIRGHHILKIYSMTSSSADPIPFFTGRTDSMGQIQSELRLSSNWQSIKVTTTVDGENCTSVTSISDLTNQINVGCDLVLGTD</sequence>
<keyword evidence="1" id="KW-0732">Signal</keyword>
<keyword evidence="3" id="KW-1185">Reference proteome</keyword>
<evidence type="ECO:0000256" key="1">
    <source>
        <dbReference type="SAM" id="SignalP"/>
    </source>
</evidence>